<comment type="caution">
    <text evidence="8">The sequence shown here is derived from an EMBL/GenBank/DDBJ whole genome shotgun (WGS) entry which is preliminary data.</text>
</comment>
<dbReference type="InterPro" id="IPR007267">
    <property type="entry name" value="GtrA_DPMS_TM"/>
</dbReference>
<dbReference type="PANTHER" id="PTHR38459:SF1">
    <property type="entry name" value="PROPHAGE BACTOPRENOL-LINKED GLUCOSE TRANSLOCASE HOMOLOG"/>
    <property type="match status" value="1"/>
</dbReference>
<dbReference type="InterPro" id="IPR051401">
    <property type="entry name" value="GtrA_CellWall_Glycosyl"/>
</dbReference>
<dbReference type="GO" id="GO:0005886">
    <property type="term" value="C:plasma membrane"/>
    <property type="evidence" value="ECO:0007669"/>
    <property type="project" value="TreeGrafter"/>
</dbReference>
<evidence type="ECO:0000256" key="2">
    <source>
        <dbReference type="ARBA" id="ARBA00009399"/>
    </source>
</evidence>
<dbReference type="PANTHER" id="PTHR38459">
    <property type="entry name" value="PROPHAGE BACTOPRENOL-LINKED GLUCOSE TRANSLOCASE HOMOLOG"/>
    <property type="match status" value="1"/>
</dbReference>
<evidence type="ECO:0000256" key="6">
    <source>
        <dbReference type="SAM" id="Phobius"/>
    </source>
</evidence>
<feature type="transmembrane region" description="Helical" evidence="6">
    <location>
        <begin position="72"/>
        <end position="92"/>
    </location>
</feature>
<proteinExistence type="inferred from homology"/>
<dbReference type="Proteomes" id="UP001319200">
    <property type="component" value="Unassembled WGS sequence"/>
</dbReference>
<sequence length="123" mass="13444">MFTFLRAQTASLVASATDFAITIACVELAGIWYGGASVLGNITGAVTHFMMGRKWVFGATETPAWQQGWRYGVVWAGYVLLNFLLLVAVTSYTGINYGLAKIAVAIALSVSYNYVLQKRFVFK</sequence>
<feature type="transmembrane region" description="Helical" evidence="6">
    <location>
        <begin position="30"/>
        <end position="51"/>
    </location>
</feature>
<keyword evidence="3 6" id="KW-0812">Transmembrane</keyword>
<protein>
    <submittedName>
        <fullName evidence="8">GtrA family protein</fullName>
    </submittedName>
</protein>
<evidence type="ECO:0000313" key="8">
    <source>
        <dbReference type="EMBL" id="MBT1698434.1"/>
    </source>
</evidence>
<reference evidence="8 9" key="1">
    <citation type="submission" date="2021-05" db="EMBL/GenBank/DDBJ databases">
        <title>A Polyphasic approach of four new species of the genus Ohtaekwangia: Ohtaekwangia histidinii sp. nov., Ohtaekwangia cretensis sp. nov., Ohtaekwangia indiensis sp. nov., Ohtaekwangia reichenbachii sp. nov. from diverse environment.</title>
        <authorList>
            <person name="Octaviana S."/>
        </authorList>
    </citation>
    <scope>NUCLEOTIDE SEQUENCE [LARGE SCALE GENOMIC DNA]</scope>
    <source>
        <strain evidence="8 9">PWU4</strain>
    </source>
</reference>
<dbReference type="EMBL" id="JAHESF010000015">
    <property type="protein sequence ID" value="MBT1698434.1"/>
    <property type="molecule type" value="Genomic_DNA"/>
</dbReference>
<evidence type="ECO:0000256" key="3">
    <source>
        <dbReference type="ARBA" id="ARBA00022692"/>
    </source>
</evidence>
<comment type="subcellular location">
    <subcellularLocation>
        <location evidence="1">Membrane</location>
        <topology evidence="1">Multi-pass membrane protein</topology>
    </subcellularLocation>
</comment>
<dbReference type="Pfam" id="PF04138">
    <property type="entry name" value="GtrA_DPMS_TM"/>
    <property type="match status" value="1"/>
</dbReference>
<evidence type="ECO:0000256" key="4">
    <source>
        <dbReference type="ARBA" id="ARBA00022989"/>
    </source>
</evidence>
<keyword evidence="4 6" id="KW-1133">Transmembrane helix</keyword>
<keyword evidence="5 6" id="KW-0472">Membrane</keyword>
<evidence type="ECO:0000256" key="5">
    <source>
        <dbReference type="ARBA" id="ARBA00023136"/>
    </source>
</evidence>
<comment type="similarity">
    <text evidence="2">Belongs to the GtrA family.</text>
</comment>
<accession>A0AAP2DMZ0</accession>
<evidence type="ECO:0000259" key="7">
    <source>
        <dbReference type="Pfam" id="PF04138"/>
    </source>
</evidence>
<organism evidence="8 9">
    <name type="scientific">Chryseosolibacter histidini</name>
    <dbReference type="NCBI Taxonomy" id="2782349"/>
    <lineage>
        <taxon>Bacteria</taxon>
        <taxon>Pseudomonadati</taxon>
        <taxon>Bacteroidota</taxon>
        <taxon>Cytophagia</taxon>
        <taxon>Cytophagales</taxon>
        <taxon>Chryseotaleaceae</taxon>
        <taxon>Chryseosolibacter</taxon>
    </lineage>
</organism>
<dbReference type="AlphaFoldDB" id="A0AAP2DMZ0"/>
<gene>
    <name evidence="8" type="ORF">KK083_16205</name>
</gene>
<feature type="transmembrane region" description="Helical" evidence="6">
    <location>
        <begin position="98"/>
        <end position="116"/>
    </location>
</feature>
<evidence type="ECO:0000313" key="9">
    <source>
        <dbReference type="Proteomes" id="UP001319200"/>
    </source>
</evidence>
<dbReference type="GO" id="GO:0000271">
    <property type="term" value="P:polysaccharide biosynthetic process"/>
    <property type="evidence" value="ECO:0007669"/>
    <property type="project" value="InterPro"/>
</dbReference>
<dbReference type="RefSeq" id="WP_254164589.1">
    <property type="nucleotide sequence ID" value="NZ_JAHESF010000015.1"/>
</dbReference>
<keyword evidence="9" id="KW-1185">Reference proteome</keyword>
<evidence type="ECO:0000256" key="1">
    <source>
        <dbReference type="ARBA" id="ARBA00004141"/>
    </source>
</evidence>
<name>A0AAP2DMZ0_9BACT</name>
<feature type="domain" description="GtrA/DPMS transmembrane" evidence="7">
    <location>
        <begin position="12"/>
        <end position="122"/>
    </location>
</feature>